<evidence type="ECO:0000313" key="3">
    <source>
        <dbReference type="EMBL" id="KAF4491376.1"/>
    </source>
</evidence>
<organism evidence="2">
    <name type="scientific">Colletotrichum fructicola (strain Nara gc5)</name>
    <name type="common">Anthracnose fungus</name>
    <name type="synonym">Colletotrichum gloeosporioides (strain Nara gc5)</name>
    <dbReference type="NCBI Taxonomy" id="1213859"/>
    <lineage>
        <taxon>Eukaryota</taxon>
        <taxon>Fungi</taxon>
        <taxon>Dikarya</taxon>
        <taxon>Ascomycota</taxon>
        <taxon>Pezizomycotina</taxon>
        <taxon>Sordariomycetes</taxon>
        <taxon>Hypocreomycetidae</taxon>
        <taxon>Glomerellales</taxon>
        <taxon>Glomerellaceae</taxon>
        <taxon>Colletotrichum</taxon>
        <taxon>Colletotrichum gloeosporioides species complex</taxon>
    </lineage>
</organism>
<evidence type="ECO:0000313" key="4">
    <source>
        <dbReference type="Proteomes" id="UP000011096"/>
    </source>
</evidence>
<dbReference type="AlphaFoldDB" id="L2G8G0"/>
<feature type="compositionally biased region" description="Polar residues" evidence="1">
    <location>
        <begin position="38"/>
        <end position="48"/>
    </location>
</feature>
<accession>L2G8G0</accession>
<dbReference type="EMBL" id="ANPB02000001">
    <property type="protein sequence ID" value="KAF4491376.1"/>
    <property type="molecule type" value="Genomic_DNA"/>
</dbReference>
<reference evidence="3 4" key="3">
    <citation type="submission" date="2020-04" db="EMBL/GenBank/DDBJ databases">
        <title>Genome sequencing and assembly of multiple isolates from the Colletotrichum gloeosporioides species complex.</title>
        <authorList>
            <person name="Gan P."/>
            <person name="Shirasu K."/>
        </authorList>
    </citation>
    <scope>NUCLEOTIDE SEQUENCE [LARGE SCALE GENOMIC DNA]</scope>
    <source>
        <strain evidence="3 4">Nara gc5</strain>
    </source>
</reference>
<feature type="region of interest" description="Disordered" evidence="1">
    <location>
        <begin position="30"/>
        <end position="97"/>
    </location>
</feature>
<gene>
    <name evidence="2" type="ORF">CGGC5_5286</name>
    <name evidence="3" type="ORF">CGGC5_v001829</name>
</gene>
<dbReference type="InParanoid" id="L2G8G0"/>
<dbReference type="Proteomes" id="UP000011096">
    <property type="component" value="Unassembled WGS sequence"/>
</dbReference>
<evidence type="ECO:0000313" key="2">
    <source>
        <dbReference type="EMBL" id="ELA34944.1"/>
    </source>
</evidence>
<proteinExistence type="predicted"/>
<keyword evidence="4" id="KW-1185">Reference proteome</keyword>
<dbReference type="EMBL" id="KB020589">
    <property type="protein sequence ID" value="ELA34944.1"/>
    <property type="molecule type" value="Genomic_DNA"/>
</dbReference>
<protein>
    <submittedName>
        <fullName evidence="2">Uncharacterized protein</fullName>
    </submittedName>
</protein>
<feature type="compositionally biased region" description="Basic and acidic residues" evidence="1">
    <location>
        <begin position="81"/>
        <end position="92"/>
    </location>
</feature>
<dbReference type="HOGENOM" id="CLU_1189837_0_0_1"/>
<dbReference type="OrthoDB" id="4844495at2759"/>
<name>L2G8G0_COLFN</name>
<evidence type="ECO:0000256" key="1">
    <source>
        <dbReference type="SAM" id="MobiDB-lite"/>
    </source>
</evidence>
<sequence length="233" mass="25900">MQEHFTQQEADLSPMAQKNAAEKLSGALMSLDIGGNGTANQAFKSSPASDAMTLEHELNTATKDSASVDKDSDCQRNTGKSAKEKLVDEERSKKKRAMKKLENKGVCMESIGKKGDKGVDGDKDVDGDNADGNCTLEELLEEVDGLLEDFLYLKTQDRMTLSVHPVMRAALMEEEAARREEEHKDWNIRRVSFLARCEAFIISKSIITQEDSTKENKAIDLLKEYLLIKIAVL</sequence>
<reference evidence="3 4" key="2">
    <citation type="submission" date="2012-08" db="EMBL/GenBank/DDBJ databases">
        <authorList>
            <person name="Gan P.H.P."/>
            <person name="Ikeda K."/>
            <person name="Irieda H."/>
            <person name="Narusaka M."/>
            <person name="O'Connell R.J."/>
            <person name="Narusaka Y."/>
            <person name="Takano Y."/>
            <person name="Kubo Y."/>
            <person name="Shirasu K."/>
        </authorList>
    </citation>
    <scope>NUCLEOTIDE SEQUENCE [LARGE SCALE GENOMIC DNA]</scope>
    <source>
        <strain evidence="3 4">Nara gc5</strain>
    </source>
</reference>
<reference evidence="2" key="1">
    <citation type="submission" date="2012-08" db="EMBL/GenBank/DDBJ databases">
        <title>Genome analysis of Colletotrichum orbiculare and Colletotrichum fructicola.</title>
        <authorList>
            <person name="Gan P.H.P."/>
            <person name="Ikeda K."/>
            <person name="Irieda H."/>
            <person name="Narusaka M."/>
            <person name="O'Connell R.J."/>
            <person name="Narusaka Y."/>
            <person name="Takano Y."/>
            <person name="Kubo Y."/>
            <person name="Shirasu K."/>
        </authorList>
    </citation>
    <scope>NUCLEOTIDE SEQUENCE</scope>
    <source>
        <strain evidence="2">Nara gc5</strain>
    </source>
</reference>